<proteinExistence type="predicted"/>
<evidence type="ECO:0000256" key="7">
    <source>
        <dbReference type="ARBA" id="ARBA00048305"/>
    </source>
</evidence>
<keyword evidence="5" id="KW-0560">Oxidoreductase</keyword>
<gene>
    <name evidence="9" type="ordered locus">Tery_2454</name>
</gene>
<feature type="domain" description="FAD-dependent oxidoreductase 2 FAD-binding" evidence="8">
    <location>
        <begin position="6"/>
        <end position="64"/>
    </location>
</feature>
<dbReference type="STRING" id="203124.Tery_2454"/>
<dbReference type="GO" id="GO:0034628">
    <property type="term" value="P:'de novo' NAD+ biosynthetic process from L-aspartate"/>
    <property type="evidence" value="ECO:0007669"/>
    <property type="project" value="TreeGrafter"/>
</dbReference>
<dbReference type="HOGENOM" id="CLU_2811213_0_0_3"/>
<accession>Q112A8</accession>
<dbReference type="EMBL" id="CP000393">
    <property type="protein sequence ID" value="ABG51666.1"/>
    <property type="molecule type" value="Genomic_DNA"/>
</dbReference>
<evidence type="ECO:0000256" key="6">
    <source>
        <dbReference type="ARBA" id="ARBA00030386"/>
    </source>
</evidence>
<evidence type="ECO:0000256" key="4">
    <source>
        <dbReference type="ARBA" id="ARBA00022827"/>
    </source>
</evidence>
<comment type="catalytic activity">
    <reaction evidence="7">
        <text>L-aspartate + O2 = iminosuccinate + H2O2</text>
        <dbReference type="Rhea" id="RHEA:25876"/>
        <dbReference type="ChEBI" id="CHEBI:15379"/>
        <dbReference type="ChEBI" id="CHEBI:16240"/>
        <dbReference type="ChEBI" id="CHEBI:29991"/>
        <dbReference type="ChEBI" id="CHEBI:77875"/>
        <dbReference type="EC" id="1.4.3.16"/>
    </reaction>
    <physiologicalReaction direction="left-to-right" evidence="7">
        <dbReference type="Rhea" id="RHEA:25877"/>
    </physiologicalReaction>
</comment>
<evidence type="ECO:0000313" key="9">
    <source>
        <dbReference type="EMBL" id="ABG51666.1"/>
    </source>
</evidence>
<keyword evidence="4" id="KW-0274">FAD</keyword>
<protein>
    <recommendedName>
        <fullName evidence="2">L-aspartate oxidase</fullName>
    </recommendedName>
    <alternativeName>
        <fullName evidence="6">Quinolinate synthase B</fullName>
    </alternativeName>
</protein>
<dbReference type="PANTHER" id="PTHR42716">
    <property type="entry name" value="L-ASPARTATE OXIDASE"/>
    <property type="match status" value="1"/>
</dbReference>
<evidence type="ECO:0000256" key="5">
    <source>
        <dbReference type="ARBA" id="ARBA00023002"/>
    </source>
</evidence>
<comment type="cofactor">
    <cofactor evidence="1">
        <name>FAD</name>
        <dbReference type="ChEBI" id="CHEBI:57692"/>
    </cofactor>
</comment>
<dbReference type="Gene3D" id="3.50.50.60">
    <property type="entry name" value="FAD/NAD(P)-binding domain"/>
    <property type="match status" value="1"/>
</dbReference>
<keyword evidence="3" id="KW-0285">Flavoprotein</keyword>
<evidence type="ECO:0000256" key="3">
    <source>
        <dbReference type="ARBA" id="ARBA00022630"/>
    </source>
</evidence>
<dbReference type="KEGG" id="ter:Tery_2454"/>
<dbReference type="AlphaFoldDB" id="Q112A8"/>
<dbReference type="PANTHER" id="PTHR42716:SF2">
    <property type="entry name" value="L-ASPARTATE OXIDASE, CHLOROPLASTIC"/>
    <property type="match status" value="1"/>
</dbReference>
<dbReference type="GO" id="GO:0008734">
    <property type="term" value="F:L-aspartate oxidase activity"/>
    <property type="evidence" value="ECO:0007669"/>
    <property type="project" value="UniProtKB-EC"/>
</dbReference>
<dbReference type="eggNOG" id="COG0029">
    <property type="taxonomic scope" value="Bacteria"/>
</dbReference>
<reference evidence="9" key="1">
    <citation type="submission" date="2006-06" db="EMBL/GenBank/DDBJ databases">
        <title>Complete sequence of Trichodesmium erythraeum IMS101.</title>
        <authorList>
            <consortium name="US DOE Joint Genome Institute"/>
            <person name="Copeland A."/>
            <person name="Lucas S."/>
            <person name="Lapidus A."/>
            <person name="Barry K."/>
            <person name="Detter J.C."/>
            <person name="Glavina del Rio T."/>
            <person name="Hammon N."/>
            <person name="Israni S."/>
            <person name="Dalin E."/>
            <person name="Tice H."/>
            <person name="Pitluck S."/>
            <person name="Kiss H."/>
            <person name="Munk A.C."/>
            <person name="Brettin T."/>
            <person name="Bruce D."/>
            <person name="Han C."/>
            <person name="Tapia R."/>
            <person name="Gilna P."/>
            <person name="Schmutz J."/>
            <person name="Larimer F."/>
            <person name="Land M."/>
            <person name="Hauser L."/>
            <person name="Kyrpides N."/>
            <person name="Kim E."/>
            <person name="Richardson P."/>
        </authorList>
    </citation>
    <scope>NUCLEOTIDE SEQUENCE [LARGE SCALE GENOMIC DNA]</scope>
    <source>
        <strain evidence="9">IMS101</strain>
    </source>
</reference>
<evidence type="ECO:0000256" key="2">
    <source>
        <dbReference type="ARBA" id="ARBA00021901"/>
    </source>
</evidence>
<sequence>MTNNMENAAKAIAHLVEMGVAFDRKGKKLAMTLEAAHSHPRVLHSADTTGRAIIDTLVIEAQERPNI</sequence>
<evidence type="ECO:0000259" key="8">
    <source>
        <dbReference type="Pfam" id="PF00890"/>
    </source>
</evidence>
<organism evidence="9">
    <name type="scientific">Trichodesmium erythraeum (strain IMS101)</name>
    <dbReference type="NCBI Taxonomy" id="203124"/>
    <lineage>
        <taxon>Bacteria</taxon>
        <taxon>Bacillati</taxon>
        <taxon>Cyanobacteriota</taxon>
        <taxon>Cyanophyceae</taxon>
        <taxon>Oscillatoriophycideae</taxon>
        <taxon>Oscillatoriales</taxon>
        <taxon>Microcoleaceae</taxon>
        <taxon>Trichodesmium</taxon>
    </lineage>
</organism>
<dbReference type="InterPro" id="IPR036188">
    <property type="entry name" value="FAD/NAD-bd_sf"/>
</dbReference>
<evidence type="ECO:0000256" key="1">
    <source>
        <dbReference type="ARBA" id="ARBA00001974"/>
    </source>
</evidence>
<dbReference type="Pfam" id="PF00890">
    <property type="entry name" value="FAD_binding_2"/>
    <property type="match status" value="1"/>
</dbReference>
<dbReference type="InterPro" id="IPR005288">
    <property type="entry name" value="NadB"/>
</dbReference>
<dbReference type="InterPro" id="IPR003953">
    <property type="entry name" value="FAD-dep_OxRdtase_2_FAD-bd"/>
</dbReference>
<name>Q112A8_TRIEI</name>